<keyword evidence="4 7" id="KW-0812">Transmembrane</keyword>
<evidence type="ECO:0000256" key="5">
    <source>
        <dbReference type="ARBA" id="ARBA00022989"/>
    </source>
</evidence>
<reference evidence="8 9" key="1">
    <citation type="submission" date="2021-06" db="EMBL/GenBank/DDBJ databases">
        <title>Enterococcus alishanensis sp. nov., a novel lactic acid bacterium isolated from fresh coffee beans.</title>
        <authorList>
            <person name="Chen Y.-S."/>
        </authorList>
    </citation>
    <scope>NUCLEOTIDE SEQUENCE [LARGE SCALE GENOMIC DNA]</scope>
    <source>
        <strain evidence="8 9">ALS3</strain>
    </source>
</reference>
<feature type="transmembrane region" description="Helical" evidence="7">
    <location>
        <begin position="232"/>
        <end position="254"/>
    </location>
</feature>
<evidence type="ECO:0000256" key="7">
    <source>
        <dbReference type="SAM" id="Phobius"/>
    </source>
</evidence>
<keyword evidence="5 7" id="KW-1133">Transmembrane helix</keyword>
<feature type="transmembrane region" description="Helical" evidence="7">
    <location>
        <begin position="358"/>
        <end position="385"/>
    </location>
</feature>
<gene>
    <name evidence="8" type="ORF">KUA55_16515</name>
</gene>
<evidence type="ECO:0000256" key="3">
    <source>
        <dbReference type="ARBA" id="ARBA00022475"/>
    </source>
</evidence>
<feature type="transmembrane region" description="Helical" evidence="7">
    <location>
        <begin position="194"/>
        <end position="211"/>
    </location>
</feature>
<dbReference type="EMBL" id="JAHUZB010000009">
    <property type="protein sequence ID" value="MBV7392288.1"/>
    <property type="molecule type" value="Genomic_DNA"/>
</dbReference>
<evidence type="ECO:0000256" key="4">
    <source>
        <dbReference type="ARBA" id="ARBA00022692"/>
    </source>
</evidence>
<keyword evidence="9" id="KW-1185">Reference proteome</keyword>
<feature type="transmembrane region" description="Helical" evidence="7">
    <location>
        <begin position="7"/>
        <end position="24"/>
    </location>
</feature>
<feature type="transmembrane region" description="Helical" evidence="7">
    <location>
        <begin position="121"/>
        <end position="140"/>
    </location>
</feature>
<organism evidence="8 9">
    <name type="scientific">Enterococcus alishanensis</name>
    <dbReference type="NCBI Taxonomy" id="1303817"/>
    <lineage>
        <taxon>Bacteria</taxon>
        <taxon>Bacillati</taxon>
        <taxon>Bacillota</taxon>
        <taxon>Bacilli</taxon>
        <taxon>Lactobacillales</taxon>
        <taxon>Enterococcaceae</taxon>
        <taxon>Enterococcus</taxon>
    </lineage>
</organism>
<evidence type="ECO:0000256" key="6">
    <source>
        <dbReference type="ARBA" id="ARBA00023136"/>
    </source>
</evidence>
<feature type="transmembrane region" description="Helical" evidence="7">
    <location>
        <begin position="330"/>
        <end position="352"/>
    </location>
</feature>
<keyword evidence="3" id="KW-1003">Cell membrane</keyword>
<name>A0ABS6THB6_9ENTE</name>
<protein>
    <submittedName>
        <fullName evidence="8">Amino acid permease</fullName>
    </submittedName>
</protein>
<feature type="transmembrane region" description="Helical" evidence="7">
    <location>
        <begin position="437"/>
        <end position="459"/>
    </location>
</feature>
<dbReference type="InterPro" id="IPR050367">
    <property type="entry name" value="APC_superfamily"/>
</dbReference>
<accession>A0ABS6THB6</accession>
<comment type="caution">
    <text evidence="8">The sequence shown here is derived from an EMBL/GenBank/DDBJ whole genome shotgun (WGS) entry which is preliminary data.</text>
</comment>
<feature type="transmembrane region" description="Helical" evidence="7">
    <location>
        <begin position="152"/>
        <end position="174"/>
    </location>
</feature>
<feature type="transmembrane region" description="Helical" evidence="7">
    <location>
        <begin position="281"/>
        <end position="310"/>
    </location>
</feature>
<dbReference type="Proteomes" id="UP000774130">
    <property type="component" value="Unassembled WGS sequence"/>
</dbReference>
<evidence type="ECO:0000313" key="8">
    <source>
        <dbReference type="EMBL" id="MBV7392288.1"/>
    </source>
</evidence>
<keyword evidence="2" id="KW-0813">Transport</keyword>
<feature type="transmembrane region" description="Helical" evidence="7">
    <location>
        <begin position="81"/>
        <end position="109"/>
    </location>
</feature>
<keyword evidence="6 7" id="KW-0472">Membrane</keyword>
<dbReference type="Pfam" id="PF13520">
    <property type="entry name" value="AA_permease_2"/>
    <property type="match status" value="1"/>
</dbReference>
<comment type="subcellular location">
    <subcellularLocation>
        <location evidence="1">Cell membrane</location>
        <topology evidence="1">Multi-pass membrane protein</topology>
    </subcellularLocation>
</comment>
<feature type="transmembrane region" description="Helical" evidence="7">
    <location>
        <begin position="406"/>
        <end position="425"/>
    </location>
</feature>
<evidence type="ECO:0000313" key="9">
    <source>
        <dbReference type="Proteomes" id="UP000774130"/>
    </source>
</evidence>
<dbReference type="PANTHER" id="PTHR42770:SF15">
    <property type="entry name" value="GLUTAMATE_GAMMA-AMINOBUTYRATE ANTIPORTER-RELATED"/>
    <property type="match status" value="1"/>
</dbReference>
<evidence type="ECO:0000256" key="2">
    <source>
        <dbReference type="ARBA" id="ARBA00022448"/>
    </source>
</evidence>
<evidence type="ECO:0000256" key="1">
    <source>
        <dbReference type="ARBA" id="ARBA00004651"/>
    </source>
</evidence>
<dbReference type="PANTHER" id="PTHR42770">
    <property type="entry name" value="AMINO ACID TRANSPORTER-RELATED"/>
    <property type="match status" value="1"/>
</dbReference>
<feature type="transmembrane region" description="Helical" evidence="7">
    <location>
        <begin position="36"/>
        <end position="60"/>
    </location>
</feature>
<dbReference type="PIRSF" id="PIRSF006060">
    <property type="entry name" value="AA_transporter"/>
    <property type="match status" value="1"/>
</dbReference>
<dbReference type="InterPro" id="IPR002293">
    <property type="entry name" value="AA/rel_permease1"/>
</dbReference>
<dbReference type="RefSeq" id="WP_218327500.1">
    <property type="nucleotide sequence ID" value="NZ_JAHUZB010000009.1"/>
</dbReference>
<sequence>MKKKGKLSLVSFFALTAAMVMTVYEYPTFASSKLHLVIFLLIAGFLWFIPVALCSAEMATVEGWEKGGLYTWVSKTLGEKWGLAAIFFQWFQVTVGFITMIYFIVGALSYALNWPALNTNVGLKLAATLIIFWLVSFSQLGGTKNTAKIAKIGFFGGVLATGAILFGLGIAYIVQGNPIQIDLSIKSFIPDFTKISTLVVFVSFILAYAGIESSASHVKDMENPSRDYPKAIVMLVITAIVVDTLGGLSVAAVIPQSQLSLNAGVVQTFKFLILHFGGSEWIVRIIALVLCVGVIAEIAAWVVGPSTALLEAAENGLMPKKLAKTNKHDVPVNIIFVQGIVVSIWAVVLTLGGGGANLSFFVAMALTVVIYLLAYFLLFLSYINLVKHKKELKRGYTLPGGEKTKIGIALLGLIVSVFAFVISFVPPTGLGGSHAAYLTILIVCAVIMAAVPFIIYYTYSRHHLSNQEATKMIQDKKIQSQQQSINH</sequence>
<proteinExistence type="predicted"/>